<keyword evidence="2" id="KW-1185">Reference proteome</keyword>
<dbReference type="RefSeq" id="WP_188902875.1">
    <property type="nucleotide sequence ID" value="NZ_BMKS01000014.1"/>
</dbReference>
<reference evidence="1 2" key="1">
    <citation type="journal article" date="2014" name="Int. J. Syst. Evol. Microbiol.">
        <title>Complete genome sequence of Corynebacterium casei LMG S-19264T (=DSM 44701T), isolated from a smear-ripened cheese.</title>
        <authorList>
            <consortium name="US DOE Joint Genome Institute (JGI-PGF)"/>
            <person name="Walter F."/>
            <person name="Albersmeier A."/>
            <person name="Kalinowski J."/>
            <person name="Ruckert C."/>
        </authorList>
    </citation>
    <scope>NUCLEOTIDE SEQUENCE [LARGE SCALE GENOMIC DNA]</scope>
    <source>
        <strain evidence="1 2">CGMCC 1.16330</strain>
    </source>
</reference>
<proteinExistence type="predicted"/>
<organism evidence="1 2">
    <name type="scientific">Caldovatus sediminis</name>
    <dbReference type="NCBI Taxonomy" id="2041189"/>
    <lineage>
        <taxon>Bacteria</taxon>
        <taxon>Pseudomonadati</taxon>
        <taxon>Pseudomonadota</taxon>
        <taxon>Alphaproteobacteria</taxon>
        <taxon>Acetobacterales</taxon>
        <taxon>Roseomonadaceae</taxon>
        <taxon>Caldovatus</taxon>
    </lineage>
</organism>
<dbReference type="AlphaFoldDB" id="A0A8J3EEU9"/>
<comment type="caution">
    <text evidence="1">The sequence shown here is derived from an EMBL/GenBank/DDBJ whole genome shotgun (WGS) entry which is preliminary data.</text>
</comment>
<gene>
    <name evidence="1" type="ORF">GCM10010964_36520</name>
</gene>
<evidence type="ECO:0000313" key="1">
    <source>
        <dbReference type="EMBL" id="GGG45831.1"/>
    </source>
</evidence>
<evidence type="ECO:0000313" key="2">
    <source>
        <dbReference type="Proteomes" id="UP000597507"/>
    </source>
</evidence>
<protein>
    <submittedName>
        <fullName evidence="1">Uncharacterized protein</fullName>
    </submittedName>
</protein>
<dbReference type="Proteomes" id="UP000597507">
    <property type="component" value="Unassembled WGS sequence"/>
</dbReference>
<name>A0A8J3EEU9_9PROT</name>
<accession>A0A8J3EEU9</accession>
<dbReference type="EMBL" id="BMKS01000014">
    <property type="protein sequence ID" value="GGG45831.1"/>
    <property type="molecule type" value="Genomic_DNA"/>
</dbReference>
<sequence>MNDPIRRTAAGAPPVPLLVESLRAWRIAGEVRAEADGAVLVTAGGRRLRIEPPPPGLPFRWMVVGGARRRGATSLSSLLRVLRAALDPDYQGSRLRIAQPLLPPGGEGDAAR</sequence>